<dbReference type="AlphaFoldDB" id="A0A212K0N3"/>
<evidence type="ECO:0000313" key="2">
    <source>
        <dbReference type="EMBL" id="SBW05269.1"/>
    </source>
</evidence>
<protein>
    <submittedName>
        <fullName evidence="2">Uncharacterized protein</fullName>
    </submittedName>
</protein>
<feature type="region of interest" description="Disordered" evidence="1">
    <location>
        <begin position="1"/>
        <end position="22"/>
    </location>
</feature>
<reference evidence="2" key="1">
    <citation type="submission" date="2016-04" db="EMBL/GenBank/DDBJ databases">
        <authorList>
            <person name="Evans L.H."/>
            <person name="Alamgir A."/>
            <person name="Owens N."/>
            <person name="Weber N.D."/>
            <person name="Virtaneva K."/>
            <person name="Barbian K."/>
            <person name="Babar A."/>
            <person name="Rosenke K."/>
        </authorList>
    </citation>
    <scope>NUCLEOTIDE SEQUENCE</scope>
    <source>
        <strain evidence="2">92-2</strain>
    </source>
</reference>
<dbReference type="EMBL" id="FLUP01000001">
    <property type="protein sequence ID" value="SBW05269.1"/>
    <property type="molecule type" value="Genomic_DNA"/>
</dbReference>
<organism evidence="2">
    <name type="scientific">uncultured Desulfovibrio sp</name>
    <dbReference type="NCBI Taxonomy" id="167968"/>
    <lineage>
        <taxon>Bacteria</taxon>
        <taxon>Pseudomonadati</taxon>
        <taxon>Thermodesulfobacteriota</taxon>
        <taxon>Desulfovibrionia</taxon>
        <taxon>Desulfovibrionales</taxon>
        <taxon>Desulfovibrionaceae</taxon>
        <taxon>Desulfovibrio</taxon>
        <taxon>environmental samples</taxon>
    </lineage>
</organism>
<name>A0A212K0N3_9BACT</name>
<proteinExistence type="predicted"/>
<feature type="compositionally biased region" description="Basic residues" evidence="1">
    <location>
        <begin position="1"/>
        <end position="10"/>
    </location>
</feature>
<sequence>MLVLRRHQTPRRPALPMGSSQAGRMARAERIKLLGTLGAVLGTALATIGHAGRIKGTAHDVVTDTGQVFYTTAADDDHGVFLKVVAFAGDVGRNFDTVGQAHTGDLTQSRVRLFRGGGVNAGANATALRASLQGGGLLALHHGLPLDADKLVNRGHYFPPYGILRSKKSFLNDRT</sequence>
<accession>A0A212K0N3</accession>
<evidence type="ECO:0000256" key="1">
    <source>
        <dbReference type="SAM" id="MobiDB-lite"/>
    </source>
</evidence>
<gene>
    <name evidence="2" type="ORF">KM92DES2_12032</name>
</gene>